<name>A0ABY7API2_9ALTE</name>
<sequence>MGNKEQVYIFGAGLAGKAALAHLDDKEVLGFFDNNQSKVGTFLCGKPIKCPSSIPSLNFDYIYIASEFFEQIQYQLLNEYHVCANKTRVMSASEIKPFYFGVSTEARDISEQILGLLCQMLKQINATFYVDAGTLLGVYRDNALIPWDDDLDFALLSSSLDIVCQELVNILNALQQLTGVEWSAKEHFSACNFRTVKKGTIRSIKLRPTGNNVYLPSIDLFVKYVSGDLMDYVLASRGISMPSQYIYNTKTFDFKGYGLIIPKDPERYLEEHYGSGWRVPIKKWNLSMLSNSVLF</sequence>
<proteinExistence type="predicted"/>
<dbReference type="InterPro" id="IPR007074">
    <property type="entry name" value="LicD/FKTN/FKRP_NTP_transf"/>
</dbReference>
<dbReference type="RefSeq" id="WP_268075510.1">
    <property type="nucleotide sequence ID" value="NZ_CP109965.1"/>
</dbReference>
<evidence type="ECO:0000313" key="2">
    <source>
        <dbReference type="EMBL" id="WAJ71046.1"/>
    </source>
</evidence>
<dbReference type="PANTHER" id="PTHR43404">
    <property type="entry name" value="LIPOPOLYSACCHARIDE CHOLINEPHOSPHOTRANSFERASE LICD"/>
    <property type="match status" value="1"/>
</dbReference>
<dbReference type="InterPro" id="IPR052942">
    <property type="entry name" value="LPS_cholinephosphotransferase"/>
</dbReference>
<organism evidence="2 3">
    <name type="scientific">Catenovulum adriaticum</name>
    <dbReference type="NCBI Taxonomy" id="2984846"/>
    <lineage>
        <taxon>Bacteria</taxon>
        <taxon>Pseudomonadati</taxon>
        <taxon>Pseudomonadota</taxon>
        <taxon>Gammaproteobacteria</taxon>
        <taxon>Alteromonadales</taxon>
        <taxon>Alteromonadaceae</taxon>
        <taxon>Catenovulum</taxon>
    </lineage>
</organism>
<dbReference type="Proteomes" id="UP001163726">
    <property type="component" value="Chromosome"/>
</dbReference>
<protein>
    <submittedName>
        <fullName evidence="2">LicD family protein</fullName>
    </submittedName>
</protein>
<reference evidence="2" key="1">
    <citation type="submission" date="2022-10" db="EMBL/GenBank/DDBJ databases">
        <title>Catenovulum adriacola sp. nov. isolated in the Harbour of Susak.</title>
        <authorList>
            <person name="Schoch T."/>
            <person name="Reich S.J."/>
            <person name="Stoeferle S."/>
            <person name="Flaiz M."/>
            <person name="Kazda M."/>
            <person name="Riedel C.U."/>
            <person name="Duerre P."/>
        </authorList>
    </citation>
    <scope>NUCLEOTIDE SEQUENCE</scope>
    <source>
        <strain evidence="2">TS8</strain>
    </source>
</reference>
<dbReference type="PANTHER" id="PTHR43404:SF1">
    <property type="entry name" value="MNN4P"/>
    <property type="match status" value="1"/>
</dbReference>
<evidence type="ECO:0000313" key="3">
    <source>
        <dbReference type="Proteomes" id="UP001163726"/>
    </source>
</evidence>
<dbReference type="EMBL" id="CP109965">
    <property type="protein sequence ID" value="WAJ71046.1"/>
    <property type="molecule type" value="Genomic_DNA"/>
</dbReference>
<evidence type="ECO:0000259" key="1">
    <source>
        <dbReference type="Pfam" id="PF04991"/>
    </source>
</evidence>
<gene>
    <name evidence="2" type="ORF">OLW01_04375</name>
</gene>
<dbReference type="Gene3D" id="3.40.50.720">
    <property type="entry name" value="NAD(P)-binding Rossmann-like Domain"/>
    <property type="match status" value="1"/>
</dbReference>
<accession>A0ABY7API2</accession>
<keyword evidence="3" id="KW-1185">Reference proteome</keyword>
<feature type="domain" description="LicD/FKTN/FKRP nucleotidyltransferase" evidence="1">
    <location>
        <begin position="127"/>
        <end position="195"/>
    </location>
</feature>
<dbReference type="Pfam" id="PF04991">
    <property type="entry name" value="LicD"/>
    <property type="match status" value="1"/>
</dbReference>